<comment type="caution">
    <text evidence="2">The sequence shown here is derived from an EMBL/GenBank/DDBJ whole genome shotgun (WGS) entry which is preliminary data.</text>
</comment>
<dbReference type="EMBL" id="BJYZ01000016">
    <property type="protein sequence ID" value="GEO39481.1"/>
    <property type="molecule type" value="Genomic_DNA"/>
</dbReference>
<keyword evidence="2" id="KW-0808">Transferase</keyword>
<dbReference type="SUPFAM" id="SSF53756">
    <property type="entry name" value="UDP-Glycosyltransferase/glycogen phosphorylase"/>
    <property type="match status" value="1"/>
</dbReference>
<dbReference type="AlphaFoldDB" id="A0A512DSL3"/>
<dbReference type="PANTHER" id="PTHR45947:SF3">
    <property type="entry name" value="SULFOQUINOVOSYL TRANSFERASE SQD2"/>
    <property type="match status" value="1"/>
</dbReference>
<name>A0A512DSL3_9PROT</name>
<dbReference type="RefSeq" id="WP_044427808.1">
    <property type="nucleotide sequence ID" value="NZ_BJYZ01000016.1"/>
</dbReference>
<keyword evidence="3" id="KW-1185">Reference proteome</keyword>
<feature type="domain" description="Glycosyltransferase subfamily 4-like N-terminal" evidence="1">
    <location>
        <begin position="14"/>
        <end position="164"/>
    </location>
</feature>
<proteinExistence type="predicted"/>
<accession>A0A512DSL3</accession>
<dbReference type="InterPro" id="IPR028098">
    <property type="entry name" value="Glyco_trans_4-like_N"/>
</dbReference>
<dbReference type="PANTHER" id="PTHR45947">
    <property type="entry name" value="SULFOQUINOVOSYL TRANSFERASE SQD2"/>
    <property type="match status" value="1"/>
</dbReference>
<gene>
    <name evidence="2" type="ORF">SAE02_36290</name>
</gene>
<reference evidence="2 3" key="1">
    <citation type="submission" date="2019-07" db="EMBL/GenBank/DDBJ databases">
        <title>Whole genome shotgun sequence of Skermanella aerolata NBRC 106429.</title>
        <authorList>
            <person name="Hosoyama A."/>
            <person name="Uohara A."/>
            <person name="Ohji S."/>
            <person name="Ichikawa N."/>
        </authorList>
    </citation>
    <scope>NUCLEOTIDE SEQUENCE [LARGE SCALE GENOMIC DNA]</scope>
    <source>
        <strain evidence="2 3">NBRC 106429</strain>
    </source>
</reference>
<dbReference type="Proteomes" id="UP000321523">
    <property type="component" value="Unassembled WGS sequence"/>
</dbReference>
<dbReference type="GO" id="GO:0016757">
    <property type="term" value="F:glycosyltransferase activity"/>
    <property type="evidence" value="ECO:0007669"/>
    <property type="project" value="UniProtKB-KW"/>
</dbReference>
<organism evidence="2 3">
    <name type="scientific">Skermanella aerolata</name>
    <dbReference type="NCBI Taxonomy" id="393310"/>
    <lineage>
        <taxon>Bacteria</taxon>
        <taxon>Pseudomonadati</taxon>
        <taxon>Pseudomonadota</taxon>
        <taxon>Alphaproteobacteria</taxon>
        <taxon>Rhodospirillales</taxon>
        <taxon>Azospirillaceae</taxon>
        <taxon>Skermanella</taxon>
    </lineage>
</organism>
<dbReference type="Gene3D" id="3.40.50.2000">
    <property type="entry name" value="Glycogen Phosphorylase B"/>
    <property type="match status" value="2"/>
</dbReference>
<protein>
    <submittedName>
        <fullName evidence="2">GDP-mannose-dependent alpha-mannosyltransferase</fullName>
    </submittedName>
</protein>
<dbReference type="InterPro" id="IPR050194">
    <property type="entry name" value="Glycosyltransferase_grp1"/>
</dbReference>
<evidence type="ECO:0000313" key="2">
    <source>
        <dbReference type="EMBL" id="GEO39481.1"/>
    </source>
</evidence>
<evidence type="ECO:0000313" key="3">
    <source>
        <dbReference type="Proteomes" id="UP000321523"/>
    </source>
</evidence>
<dbReference type="CDD" id="cd03814">
    <property type="entry name" value="GT4-like"/>
    <property type="match status" value="1"/>
</dbReference>
<evidence type="ECO:0000259" key="1">
    <source>
        <dbReference type="Pfam" id="PF13439"/>
    </source>
</evidence>
<dbReference type="OrthoDB" id="9802525at2"/>
<sequence length="345" mass="37978">MKILIVSDAWYPQVNGVVRTLATVRDELVQLGHSVEIIGPDRFRTVAMPTYPEIRLAVGAGRKMADLIEAADPGAIHIATEGPLGFAARSWCLKHDIPFTTAYHTRFPEYVRDRAPIPLALSYALVRRFHAPAFAVMVATKSIEDALTAKGFRNIRRWSRGVDTGLFRPRDKSFLDYPRPVSLYVGRVAVEKNLEAFLKLDIPGTKVVVGDGPQMEEYRRRYGDVKFEGARHGEDLAASYAAADVFVFPSRTDTFGLVLLEALASGVPVAAYPVPGPLDVLEVPEGADPVGCMDEDLGKAIASALKIPPERCREHALTYSWRASAEQFLSNLRPLSQTAGYLRAV</sequence>
<dbReference type="Pfam" id="PF13439">
    <property type="entry name" value="Glyco_transf_4"/>
    <property type="match status" value="1"/>
</dbReference>
<dbReference type="Pfam" id="PF13692">
    <property type="entry name" value="Glyco_trans_1_4"/>
    <property type="match status" value="1"/>
</dbReference>
<keyword evidence="2" id="KW-0328">Glycosyltransferase</keyword>